<dbReference type="Gene3D" id="3.30.300.220">
    <property type="match status" value="1"/>
</dbReference>
<dbReference type="EMBL" id="CP062008">
    <property type="protein sequence ID" value="QPG67576.1"/>
    <property type="molecule type" value="Genomic_DNA"/>
</dbReference>
<accession>A0A8E4W141</accession>
<dbReference type="KEGG" id="mmuc:C1S78_018735"/>
<sequence>MADEVLIERRDRAVVVIINRPDSRNAVISGAGGNNCAGVHFNLTERVT</sequence>
<gene>
    <name evidence="1" type="ORF">C1S78_018735</name>
</gene>
<evidence type="ECO:0008006" key="3">
    <source>
        <dbReference type="Google" id="ProtNLM"/>
    </source>
</evidence>
<dbReference type="AlphaFoldDB" id="A0A8E4W141"/>
<proteinExistence type="predicted"/>
<protein>
    <recommendedName>
        <fullName evidence="3">Enoyl-CoA hydratase</fullName>
    </recommendedName>
</protein>
<reference evidence="1 2" key="1">
    <citation type="journal article" date="2019" name="BMC Evol. Biol.">
        <title>Comparative genomics of Mycobacterium mucogenicum and Mycobacterium neoaurum clade members emphasizing tRNA and non-coding RNA.</title>
        <authorList>
            <person name="Behra P.R.K."/>
            <person name="Pettersson B.M.F."/>
            <person name="Das S."/>
            <person name="Dasgupta S."/>
            <person name="Kirsebom L.A."/>
        </authorList>
    </citation>
    <scope>NUCLEOTIDE SEQUENCE [LARGE SCALE GENOMIC DNA]</scope>
    <source>
        <strain evidence="1 2">DSM 44124</strain>
    </source>
</reference>
<dbReference type="InterPro" id="IPR029045">
    <property type="entry name" value="ClpP/crotonase-like_dom_sf"/>
</dbReference>
<evidence type="ECO:0000313" key="2">
    <source>
        <dbReference type="Proteomes" id="UP000309231"/>
    </source>
</evidence>
<dbReference type="SUPFAM" id="SSF52096">
    <property type="entry name" value="ClpP/crotonase"/>
    <property type="match status" value="1"/>
</dbReference>
<evidence type="ECO:0000313" key="1">
    <source>
        <dbReference type="EMBL" id="QPG67576.1"/>
    </source>
</evidence>
<reference evidence="1 2" key="2">
    <citation type="journal article" date="2019" name="Sci. Rep.">
        <title>Insight into the biology of Mycobacterium mucogenicum and Mycobacterium neoaurum clade members.</title>
        <authorList>
            <person name="Behra P.R.K."/>
            <person name="Pettersson B.M.F."/>
            <person name="Ramesh M."/>
            <person name="Dasgupta S."/>
            <person name="Kirsebom L.A."/>
        </authorList>
    </citation>
    <scope>NUCLEOTIDE SEQUENCE [LARGE SCALE GENOMIC DNA]</scope>
    <source>
        <strain evidence="1 2">DSM 44124</strain>
    </source>
</reference>
<keyword evidence="2" id="KW-1185">Reference proteome</keyword>
<dbReference type="Proteomes" id="UP000309231">
    <property type="component" value="Chromosome"/>
</dbReference>
<organism evidence="1 2">
    <name type="scientific">Mycolicibacterium mucogenicum DSM 44124</name>
    <dbReference type="NCBI Taxonomy" id="1226753"/>
    <lineage>
        <taxon>Bacteria</taxon>
        <taxon>Bacillati</taxon>
        <taxon>Actinomycetota</taxon>
        <taxon>Actinomycetes</taxon>
        <taxon>Mycobacteriales</taxon>
        <taxon>Mycobacteriaceae</taxon>
        <taxon>Mycolicibacterium</taxon>
    </lineage>
</organism>
<name>A0A8E4W141_MYCMU</name>